<gene>
    <name evidence="1" type="ORF">CHCC16736_3621</name>
</gene>
<evidence type="ECO:0000313" key="1">
    <source>
        <dbReference type="EMBL" id="TWL30071.1"/>
    </source>
</evidence>
<protein>
    <submittedName>
        <fullName evidence="1">Uncharacterized protein</fullName>
    </submittedName>
</protein>
<comment type="caution">
    <text evidence="1">The sequence shown here is derived from an EMBL/GenBank/DDBJ whole genome shotgun (WGS) entry which is preliminary data.</text>
</comment>
<name>A0A8B5YE30_BACLI</name>
<accession>A0A8B5YE30</accession>
<evidence type="ECO:0000313" key="2">
    <source>
        <dbReference type="Proteomes" id="UP000435910"/>
    </source>
</evidence>
<proteinExistence type="predicted"/>
<sequence length="40" mass="4716">MRNANKVAEKILKQRINSFSPMLIFGFRTALRTEPHTKNR</sequence>
<dbReference type="EMBL" id="NILC01000016">
    <property type="protein sequence ID" value="TWL30071.1"/>
    <property type="molecule type" value="Genomic_DNA"/>
</dbReference>
<dbReference type="Proteomes" id="UP000435910">
    <property type="component" value="Unassembled WGS sequence"/>
</dbReference>
<dbReference type="AlphaFoldDB" id="A0A8B5YE30"/>
<organism evidence="1 2">
    <name type="scientific">Bacillus licheniformis</name>
    <dbReference type="NCBI Taxonomy" id="1402"/>
    <lineage>
        <taxon>Bacteria</taxon>
        <taxon>Bacillati</taxon>
        <taxon>Bacillota</taxon>
        <taxon>Bacilli</taxon>
        <taxon>Bacillales</taxon>
        <taxon>Bacillaceae</taxon>
        <taxon>Bacillus</taxon>
    </lineage>
</organism>
<reference evidence="1 2" key="1">
    <citation type="submission" date="2019-06" db="EMBL/GenBank/DDBJ databases">
        <title>Genome sequence analysis of &gt;100 Bacillus licheniformis strains suggests intrinsic resistance to this species.</title>
        <authorList>
            <person name="Wels M."/>
            <person name="Siezen R.J."/>
            <person name="Johansen E."/>
            <person name="Stuer-Lauridsen B."/>
            <person name="Bjerre K."/>
            <person name="Nielsen B.K.K."/>
        </authorList>
    </citation>
    <scope>NUCLEOTIDE SEQUENCE [LARGE SCALE GENOMIC DNA]</scope>
    <source>
        <strain evidence="1 2">BAC-16736</strain>
    </source>
</reference>